<feature type="region of interest" description="Disordered" evidence="1">
    <location>
        <begin position="86"/>
        <end position="110"/>
    </location>
</feature>
<dbReference type="InterPro" id="IPR006683">
    <property type="entry name" value="Thioestr_dom"/>
</dbReference>
<dbReference type="Gene3D" id="3.10.129.10">
    <property type="entry name" value="Hotdog Thioesterase"/>
    <property type="match status" value="1"/>
</dbReference>
<evidence type="ECO:0000313" key="4">
    <source>
        <dbReference type="Proteomes" id="UP000473826"/>
    </source>
</evidence>
<dbReference type="SUPFAM" id="SSF54637">
    <property type="entry name" value="Thioesterase/thiol ester dehydrase-isomerase"/>
    <property type="match status" value="1"/>
</dbReference>
<protein>
    <recommendedName>
        <fullName evidence="2">Thioesterase domain-containing protein</fullName>
    </recommendedName>
</protein>
<organism evidence="3 4">
    <name type="scientific">Vanrija humicola</name>
    <name type="common">Yeast</name>
    <name type="synonym">Cryptococcus humicola</name>
    <dbReference type="NCBI Taxonomy" id="5417"/>
    <lineage>
        <taxon>Eukaryota</taxon>
        <taxon>Fungi</taxon>
        <taxon>Dikarya</taxon>
        <taxon>Basidiomycota</taxon>
        <taxon>Agaricomycotina</taxon>
        <taxon>Tremellomycetes</taxon>
        <taxon>Trichosporonales</taxon>
        <taxon>Trichosporonaceae</taxon>
        <taxon>Vanrija</taxon>
    </lineage>
</organism>
<feature type="compositionally biased region" description="Basic and acidic residues" evidence="1">
    <location>
        <begin position="98"/>
        <end position="110"/>
    </location>
</feature>
<proteinExistence type="predicted"/>
<dbReference type="Pfam" id="PF03061">
    <property type="entry name" value="4HBT"/>
    <property type="match status" value="1"/>
</dbReference>
<keyword evidence="4" id="KW-1185">Reference proteome</keyword>
<accession>A0A7D8UWE9</accession>
<dbReference type="OrthoDB" id="46529at2759"/>
<evidence type="ECO:0000256" key="1">
    <source>
        <dbReference type="SAM" id="MobiDB-lite"/>
    </source>
</evidence>
<sequence>MTLVDTVTWLSLVSLRDPAILCVSTNLSHEFVRPAGREGDVLYAEGETVKAGRRVAFARITFTDAGGRVTGFGAHTLALMPDAGASTGASTSTFTPDGEARVDEHARGKL</sequence>
<feature type="domain" description="Thioesterase" evidence="2">
    <location>
        <begin position="1"/>
        <end position="69"/>
    </location>
</feature>
<name>A0A7D8UWE9_VANHU</name>
<dbReference type="EMBL" id="QKWK01000013">
    <property type="protein sequence ID" value="TXT04895.1"/>
    <property type="molecule type" value="Genomic_DNA"/>
</dbReference>
<dbReference type="Proteomes" id="UP000473826">
    <property type="component" value="Unassembled WGS sequence"/>
</dbReference>
<dbReference type="AlphaFoldDB" id="A0A7D8UWE9"/>
<evidence type="ECO:0000259" key="2">
    <source>
        <dbReference type="Pfam" id="PF03061"/>
    </source>
</evidence>
<gene>
    <name evidence="3" type="ORF">VHUM_03978</name>
</gene>
<dbReference type="CDD" id="cd03443">
    <property type="entry name" value="PaaI_thioesterase"/>
    <property type="match status" value="1"/>
</dbReference>
<dbReference type="InterPro" id="IPR029069">
    <property type="entry name" value="HotDog_dom_sf"/>
</dbReference>
<reference evidence="3 4" key="1">
    <citation type="journal article" date="2019" name="PLoS Genet.">
        <title>Convergent evolution of linked mating-type loci in basidiomycete fungi.</title>
        <authorList>
            <person name="Sun S."/>
            <person name="Coelho M.A."/>
            <person name="Heitman J."/>
            <person name="Nowrousian M."/>
        </authorList>
    </citation>
    <scope>NUCLEOTIDE SEQUENCE [LARGE SCALE GENOMIC DNA]</scope>
    <source>
        <strain evidence="3 4">CBS 4282</strain>
    </source>
</reference>
<comment type="caution">
    <text evidence="3">The sequence shown here is derived from an EMBL/GenBank/DDBJ whole genome shotgun (WGS) entry which is preliminary data.</text>
</comment>
<evidence type="ECO:0000313" key="3">
    <source>
        <dbReference type="EMBL" id="TXT04895.1"/>
    </source>
</evidence>